<keyword evidence="3" id="KW-1185">Reference proteome</keyword>
<proteinExistence type="predicted"/>
<dbReference type="KEGG" id="slom:PXH66_00740"/>
<sequence length="399" mass="44565">MFSLPKTLLLAVVATSLSSISHAQFRDDFDGSEIEGWFPVAGDGTATLEMQPNDGFVRLHVDATPDEYGVWWSFIKRDISAELDLKKLADPAYELRVEARVRSSHAPRRVNFMLNTSRTTDYHEHLREFYINDTTDWHVISFTTTDFDAKPGDEVFVQFCATDFGPNQYDVDVDYYRADVVRRDEAKPDLGEPLHYHPTVPPMNTFKHHLGVSGDSVINTEFPSVNFNDWHVMEKSGPTRVLTISAGQWAVLRWDLSKFKNRKADGAGILELTTQSLALGGKYRAAMGNELGEEFGKVHVIEIMGGDAAWDQETVSYDSLLAGKSYEDVFNTQMIIDLEVAEKPGGKAYFTFPRPVMQRLLDGTTKGVLIRPLGAIAASIYASENASGSGPKLHFNTKP</sequence>
<dbReference type="Proteomes" id="UP001218638">
    <property type="component" value="Chromosome"/>
</dbReference>
<dbReference type="AlphaFoldDB" id="A0AAF0CPL5"/>
<feature type="chain" id="PRO_5042115519" description="CBM-cenC domain-containing protein" evidence="1">
    <location>
        <begin position="24"/>
        <end position="399"/>
    </location>
</feature>
<gene>
    <name evidence="2" type="ORF">PXH66_00740</name>
</gene>
<protein>
    <recommendedName>
        <fullName evidence="4">CBM-cenC domain-containing protein</fullName>
    </recommendedName>
</protein>
<feature type="signal peptide" evidence="1">
    <location>
        <begin position="1"/>
        <end position="23"/>
    </location>
</feature>
<keyword evidence="1" id="KW-0732">Signal</keyword>
<evidence type="ECO:0000313" key="2">
    <source>
        <dbReference type="EMBL" id="WED65374.1"/>
    </source>
</evidence>
<evidence type="ECO:0000313" key="3">
    <source>
        <dbReference type="Proteomes" id="UP001218638"/>
    </source>
</evidence>
<dbReference type="EMBL" id="CP119075">
    <property type="protein sequence ID" value="WED65374.1"/>
    <property type="molecule type" value="Genomic_DNA"/>
</dbReference>
<evidence type="ECO:0000256" key="1">
    <source>
        <dbReference type="SAM" id="SignalP"/>
    </source>
</evidence>
<name>A0AAF0CPL5_9BACT</name>
<accession>A0AAF0CPL5</accession>
<evidence type="ECO:0008006" key="4">
    <source>
        <dbReference type="Google" id="ProtNLM"/>
    </source>
</evidence>
<dbReference type="RefSeq" id="WP_330929321.1">
    <property type="nucleotide sequence ID" value="NZ_CP119075.1"/>
</dbReference>
<organism evidence="2 3">
    <name type="scientific">Synoicihabitans lomoniglobus</name>
    <dbReference type="NCBI Taxonomy" id="2909285"/>
    <lineage>
        <taxon>Bacteria</taxon>
        <taxon>Pseudomonadati</taxon>
        <taxon>Verrucomicrobiota</taxon>
        <taxon>Opitutia</taxon>
        <taxon>Opitutales</taxon>
        <taxon>Opitutaceae</taxon>
        <taxon>Synoicihabitans</taxon>
    </lineage>
</organism>
<reference evidence="2" key="1">
    <citation type="submission" date="2023-03" db="EMBL/GenBank/DDBJ databases">
        <title>Lomoglobus Profundus gen. nov., sp. nov., a novel member of the phylum Verrucomicrobia, isolated from deep-marine sediment of South China Sea.</title>
        <authorList>
            <person name="Ahmad T."/>
            <person name="Ishaq S.E."/>
            <person name="Wang F."/>
        </authorList>
    </citation>
    <scope>NUCLEOTIDE SEQUENCE</scope>
    <source>
        <strain evidence="2">LMO-M01</strain>
    </source>
</reference>